<protein>
    <submittedName>
        <fullName evidence="1">Uncharacterized protein</fullName>
    </submittedName>
</protein>
<organism evidence="1 2">
    <name type="scientific">Araneus ventricosus</name>
    <name type="common">Orbweaver spider</name>
    <name type="synonym">Epeira ventricosa</name>
    <dbReference type="NCBI Taxonomy" id="182803"/>
    <lineage>
        <taxon>Eukaryota</taxon>
        <taxon>Metazoa</taxon>
        <taxon>Ecdysozoa</taxon>
        <taxon>Arthropoda</taxon>
        <taxon>Chelicerata</taxon>
        <taxon>Arachnida</taxon>
        <taxon>Araneae</taxon>
        <taxon>Araneomorphae</taxon>
        <taxon>Entelegynae</taxon>
        <taxon>Araneoidea</taxon>
        <taxon>Araneidae</taxon>
        <taxon>Araneus</taxon>
    </lineage>
</organism>
<sequence>MGHANGTIDPFTMRTLPRYLQAHALRGSATILHGIIRLKYPQELPTFERLEVTCPKINAAPLNKALYDSEQTPCSDIFLQALGDKLKHIILCQCHIPSLLCSLLRFCFIDAAHTK</sequence>
<gene>
    <name evidence="1" type="ORF">AVEN_39641_1</name>
</gene>
<dbReference type="EMBL" id="BGPR01019481">
    <property type="protein sequence ID" value="GBN82077.1"/>
    <property type="molecule type" value="Genomic_DNA"/>
</dbReference>
<evidence type="ECO:0000313" key="2">
    <source>
        <dbReference type="Proteomes" id="UP000499080"/>
    </source>
</evidence>
<proteinExistence type="predicted"/>
<name>A0A4Y2S290_ARAVE</name>
<dbReference type="AlphaFoldDB" id="A0A4Y2S290"/>
<evidence type="ECO:0000313" key="1">
    <source>
        <dbReference type="EMBL" id="GBN82077.1"/>
    </source>
</evidence>
<comment type="caution">
    <text evidence="1">The sequence shown here is derived from an EMBL/GenBank/DDBJ whole genome shotgun (WGS) entry which is preliminary data.</text>
</comment>
<reference evidence="1 2" key="1">
    <citation type="journal article" date="2019" name="Sci. Rep.">
        <title>Orb-weaving spider Araneus ventricosus genome elucidates the spidroin gene catalogue.</title>
        <authorList>
            <person name="Kono N."/>
            <person name="Nakamura H."/>
            <person name="Ohtoshi R."/>
            <person name="Moran D.A.P."/>
            <person name="Shinohara A."/>
            <person name="Yoshida Y."/>
            <person name="Fujiwara M."/>
            <person name="Mori M."/>
            <person name="Tomita M."/>
            <person name="Arakawa K."/>
        </authorList>
    </citation>
    <scope>NUCLEOTIDE SEQUENCE [LARGE SCALE GENOMIC DNA]</scope>
</reference>
<keyword evidence="2" id="KW-1185">Reference proteome</keyword>
<dbReference type="Proteomes" id="UP000499080">
    <property type="component" value="Unassembled WGS sequence"/>
</dbReference>
<accession>A0A4Y2S290</accession>